<proteinExistence type="predicted"/>
<sequence>MFVHPTEIRTSISPSSAVELNTTSALANYATEAVHLKRSPRPYVCECVCDRDACSYPHAGGVSFTVYVVKPSAREGFSELSRHRYLNHGEDDNHGHSTLIVVDLGDDTTRTDATTMGYGRCVASR</sequence>
<dbReference type="AlphaFoldDB" id="A0A7R9AWI0"/>
<organism evidence="1">
    <name type="scientific">Timema shepardi</name>
    <name type="common">Walking stick</name>
    <dbReference type="NCBI Taxonomy" id="629360"/>
    <lineage>
        <taxon>Eukaryota</taxon>
        <taxon>Metazoa</taxon>
        <taxon>Ecdysozoa</taxon>
        <taxon>Arthropoda</taxon>
        <taxon>Hexapoda</taxon>
        <taxon>Insecta</taxon>
        <taxon>Pterygota</taxon>
        <taxon>Neoptera</taxon>
        <taxon>Polyneoptera</taxon>
        <taxon>Phasmatodea</taxon>
        <taxon>Timematodea</taxon>
        <taxon>Timematoidea</taxon>
        <taxon>Timematidae</taxon>
        <taxon>Timema</taxon>
    </lineage>
</organism>
<dbReference type="EMBL" id="OC002238">
    <property type="protein sequence ID" value="CAD7261516.1"/>
    <property type="molecule type" value="Genomic_DNA"/>
</dbReference>
<reference evidence="1" key="1">
    <citation type="submission" date="2020-11" db="EMBL/GenBank/DDBJ databases">
        <authorList>
            <person name="Tran Van P."/>
        </authorList>
    </citation>
    <scope>NUCLEOTIDE SEQUENCE</scope>
</reference>
<accession>A0A7R9AWI0</accession>
<protein>
    <submittedName>
        <fullName evidence="1">Uncharacterized protein</fullName>
    </submittedName>
</protein>
<name>A0A7R9AWI0_TIMSH</name>
<gene>
    <name evidence="1" type="ORF">TSIB3V08_LOCUS5649</name>
</gene>
<evidence type="ECO:0000313" key="1">
    <source>
        <dbReference type="EMBL" id="CAD7261516.1"/>
    </source>
</evidence>